<dbReference type="EMBL" id="CP014691">
    <property type="protein sequence ID" value="AQS88554.1"/>
    <property type="molecule type" value="Genomic_DNA"/>
</dbReference>
<protein>
    <submittedName>
        <fullName evidence="2">Deoxyribodipyrimidine photolyase</fullName>
    </submittedName>
</protein>
<dbReference type="STRING" id="320497.A0U93_12080"/>
<evidence type="ECO:0000313" key="2">
    <source>
        <dbReference type="EMBL" id="AQS88554.1"/>
    </source>
</evidence>
<dbReference type="GO" id="GO:0016829">
    <property type="term" value="F:lyase activity"/>
    <property type="evidence" value="ECO:0007669"/>
    <property type="project" value="UniProtKB-KW"/>
</dbReference>
<dbReference type="InterPro" id="IPR007357">
    <property type="entry name" value="PhrB-like"/>
</dbReference>
<dbReference type="KEGG" id="nch:A0U93_12080"/>
<feature type="region of interest" description="Disordered" evidence="1">
    <location>
        <begin position="176"/>
        <end position="199"/>
    </location>
</feature>
<name>A0A1U9KRQ3_9PROT</name>
<dbReference type="Gene3D" id="1.10.579.10">
    <property type="entry name" value="DNA Cyclobutane Dipyrimidine Photolyase, subunit A, domain 3"/>
    <property type="match status" value="1"/>
</dbReference>
<accession>A0A1U9KRQ3</accession>
<evidence type="ECO:0000313" key="3">
    <source>
        <dbReference type="Proteomes" id="UP000188604"/>
    </source>
</evidence>
<dbReference type="InterPro" id="IPR014729">
    <property type="entry name" value="Rossmann-like_a/b/a_fold"/>
</dbReference>
<keyword evidence="3" id="KW-1185">Reference proteome</keyword>
<dbReference type="PANTHER" id="PTHR38657:SF1">
    <property type="entry name" value="SLR1343 PROTEIN"/>
    <property type="match status" value="1"/>
</dbReference>
<dbReference type="InterPro" id="IPR052551">
    <property type="entry name" value="UV-DNA_repair_photolyase"/>
</dbReference>
<reference evidence="2 3" key="1">
    <citation type="submission" date="2016-03" db="EMBL/GenBank/DDBJ databases">
        <title>Acetic acid bacteria sequencing.</title>
        <authorList>
            <person name="Brandt J."/>
            <person name="Jakob F."/>
            <person name="Vogel R.F."/>
        </authorList>
    </citation>
    <scope>NUCLEOTIDE SEQUENCE [LARGE SCALE GENOMIC DNA]</scope>
    <source>
        <strain evidence="2 3">NBRC 101099</strain>
    </source>
</reference>
<dbReference type="AlphaFoldDB" id="A0A1U9KRQ3"/>
<dbReference type="PANTHER" id="PTHR38657">
    <property type="entry name" value="SLR1343 PROTEIN"/>
    <property type="match status" value="1"/>
</dbReference>
<evidence type="ECO:0000256" key="1">
    <source>
        <dbReference type="SAM" id="MobiDB-lite"/>
    </source>
</evidence>
<dbReference type="RefSeq" id="WP_077807587.1">
    <property type="nucleotide sequence ID" value="NZ_BJXS01000006.1"/>
</dbReference>
<dbReference type="InterPro" id="IPR036134">
    <property type="entry name" value="Crypto/Photolyase_FAD-like_sf"/>
</dbReference>
<dbReference type="Pfam" id="PF04244">
    <property type="entry name" value="DPRP"/>
    <property type="match status" value="1"/>
</dbReference>
<dbReference type="Gene3D" id="1.25.40.80">
    <property type="match status" value="1"/>
</dbReference>
<dbReference type="Gene3D" id="1.10.10.1710">
    <property type="entry name" value="Deoxyribodipyrimidine photolyase-related"/>
    <property type="match status" value="1"/>
</dbReference>
<keyword evidence="2" id="KW-0456">Lyase</keyword>
<sequence>MRTLRLVLGDQVSRHVAALRDLDTERDVVMMCEVQDEIAYVPHHRQKIVLILSAMRYFRDELRREGATVHYVTLDEPGNSGSFTGELKRAIEKFTPQQVVVTAPGEYRVWDAMRHWEATFGLPVEIRRDDRFICTATRFRQWARQRQSLRMEFFYRDMRRETGLLMDGDRPEGGAWNFDAENRKPWPKRETPPARRRFPPDTITREVMALVERHCPDTFGTLDAFDWAVTRQGALDALDDFVIHSLPFFGRSQDAMKRDAPFLHHGLISAYLNIGLLTARETCQRVEQAYRDGHAPLNAAEGFIRQIIGWREYIRGVYWLKMPTYAHGNALEATRPLPWLYWSGETTMECMAQSIGQTRDHAYAHHIQRLMVTGNFALIAGIAPVEVERWYLAVFIDAYEWVELPNTHGMVLFADDGLLSSKPYAASGAYINRMSDYCGACVHDVKKRQGDGACPFNFLYWDFMLRHEDRLAHNPRMALAYKNVARLPPAERDAIRAQARSFLDDLPTRPAP</sequence>
<feature type="compositionally biased region" description="Basic and acidic residues" evidence="1">
    <location>
        <begin position="180"/>
        <end position="193"/>
    </location>
</feature>
<dbReference type="Proteomes" id="UP000188604">
    <property type="component" value="Chromosome"/>
</dbReference>
<proteinExistence type="predicted"/>
<dbReference type="Gene3D" id="3.40.50.620">
    <property type="entry name" value="HUPs"/>
    <property type="match status" value="1"/>
</dbReference>
<dbReference type="OrthoDB" id="5288100at2"/>
<gene>
    <name evidence="2" type="ORF">A0U93_12080</name>
</gene>
<dbReference type="SUPFAM" id="SSF48173">
    <property type="entry name" value="Cryptochrome/photolyase FAD-binding domain"/>
    <property type="match status" value="1"/>
</dbReference>
<organism evidence="2 3">
    <name type="scientific">Neoasaia chiangmaiensis</name>
    <dbReference type="NCBI Taxonomy" id="320497"/>
    <lineage>
        <taxon>Bacteria</taxon>
        <taxon>Pseudomonadati</taxon>
        <taxon>Pseudomonadota</taxon>
        <taxon>Alphaproteobacteria</taxon>
        <taxon>Acetobacterales</taxon>
        <taxon>Acetobacteraceae</taxon>
        <taxon>Neoasaia</taxon>
    </lineage>
</organism>